<protein>
    <recommendedName>
        <fullName evidence="4">DUF3955 domain-containing protein</fullName>
    </recommendedName>
</protein>
<dbReference type="EMBL" id="JBHRTB010000010">
    <property type="protein sequence ID" value="MFC3144802.1"/>
    <property type="molecule type" value="Genomic_DNA"/>
</dbReference>
<dbReference type="Proteomes" id="UP001595632">
    <property type="component" value="Unassembled WGS sequence"/>
</dbReference>
<keyword evidence="1" id="KW-1133">Transmembrane helix</keyword>
<dbReference type="RefSeq" id="WP_275634371.1">
    <property type="nucleotide sequence ID" value="NZ_JARGYD010000009.1"/>
</dbReference>
<comment type="caution">
    <text evidence="2">The sequence shown here is derived from an EMBL/GenBank/DDBJ whole genome shotgun (WGS) entry which is preliminary data.</text>
</comment>
<accession>A0ABV7GYF8</accession>
<sequence length="68" mass="7127">MSRMTPWTIALLAGIAIVAIYPIVPADAVGLGSGVFPEYLIPIGYFLSGLGAAGLVLAWVRKRGVKLN</sequence>
<evidence type="ECO:0000313" key="3">
    <source>
        <dbReference type="Proteomes" id="UP001595632"/>
    </source>
</evidence>
<evidence type="ECO:0008006" key="4">
    <source>
        <dbReference type="Google" id="ProtNLM"/>
    </source>
</evidence>
<keyword evidence="3" id="KW-1185">Reference proteome</keyword>
<proteinExistence type="predicted"/>
<evidence type="ECO:0000256" key="1">
    <source>
        <dbReference type="SAM" id="Phobius"/>
    </source>
</evidence>
<keyword evidence="1" id="KW-0472">Membrane</keyword>
<organism evidence="2 3">
    <name type="scientific">Psychromarinibacter halotolerans</name>
    <dbReference type="NCBI Taxonomy" id="1775175"/>
    <lineage>
        <taxon>Bacteria</taxon>
        <taxon>Pseudomonadati</taxon>
        <taxon>Pseudomonadota</taxon>
        <taxon>Alphaproteobacteria</taxon>
        <taxon>Rhodobacterales</taxon>
        <taxon>Paracoccaceae</taxon>
        <taxon>Psychromarinibacter</taxon>
    </lineage>
</organism>
<reference evidence="3" key="1">
    <citation type="journal article" date="2019" name="Int. J. Syst. Evol. Microbiol.">
        <title>The Global Catalogue of Microorganisms (GCM) 10K type strain sequencing project: providing services to taxonomists for standard genome sequencing and annotation.</title>
        <authorList>
            <consortium name="The Broad Institute Genomics Platform"/>
            <consortium name="The Broad Institute Genome Sequencing Center for Infectious Disease"/>
            <person name="Wu L."/>
            <person name="Ma J."/>
        </authorList>
    </citation>
    <scope>NUCLEOTIDE SEQUENCE [LARGE SCALE GENOMIC DNA]</scope>
    <source>
        <strain evidence="3">KCTC 52366</strain>
    </source>
</reference>
<feature type="transmembrane region" description="Helical" evidence="1">
    <location>
        <begin position="39"/>
        <end position="60"/>
    </location>
</feature>
<keyword evidence="1" id="KW-0812">Transmembrane</keyword>
<gene>
    <name evidence="2" type="ORF">ACFOGP_18925</name>
</gene>
<name>A0ABV7GYF8_9RHOB</name>
<evidence type="ECO:0000313" key="2">
    <source>
        <dbReference type="EMBL" id="MFC3144802.1"/>
    </source>
</evidence>